<dbReference type="RefSeq" id="WP_125002630.1">
    <property type="nucleotide sequence ID" value="NZ_BHYK01000015.1"/>
</dbReference>
<name>A0A401UNL1_9CLOT</name>
<comment type="caution">
    <text evidence="1">The sequence shown here is derived from an EMBL/GenBank/DDBJ whole genome shotgun (WGS) entry which is preliminary data.</text>
</comment>
<protein>
    <submittedName>
        <fullName evidence="1">Uncharacterized protein</fullName>
    </submittedName>
</protein>
<dbReference type="AlphaFoldDB" id="A0A401UNL1"/>
<proteinExistence type="predicted"/>
<accession>A0A401UNL1</accession>
<organism evidence="1 2">
    <name type="scientific">Clostridium tagluense</name>
    <dbReference type="NCBI Taxonomy" id="360422"/>
    <lineage>
        <taxon>Bacteria</taxon>
        <taxon>Bacillati</taxon>
        <taxon>Bacillota</taxon>
        <taxon>Clostridia</taxon>
        <taxon>Eubacteriales</taxon>
        <taxon>Clostridiaceae</taxon>
        <taxon>Clostridium</taxon>
    </lineage>
</organism>
<keyword evidence="2" id="KW-1185">Reference proteome</keyword>
<dbReference type="EMBL" id="BHYK01000015">
    <property type="protein sequence ID" value="GCD11119.1"/>
    <property type="molecule type" value="Genomic_DNA"/>
</dbReference>
<reference evidence="1 2" key="1">
    <citation type="submission" date="2018-11" db="EMBL/GenBank/DDBJ databases">
        <title>Genome sequencing and assembly of Clostridium tagluense strain A121.</title>
        <authorList>
            <person name="Murakami T."/>
            <person name="Segawa T."/>
            <person name="Shcherbakova V.A."/>
            <person name="Mori H."/>
            <person name="Yoshimura Y."/>
        </authorList>
    </citation>
    <scope>NUCLEOTIDE SEQUENCE [LARGE SCALE GENOMIC DNA]</scope>
    <source>
        <strain evidence="1 2">A121</strain>
    </source>
</reference>
<dbReference type="Proteomes" id="UP000287872">
    <property type="component" value="Unassembled WGS sequence"/>
</dbReference>
<dbReference type="OrthoDB" id="1935828at2"/>
<evidence type="ECO:0000313" key="1">
    <source>
        <dbReference type="EMBL" id="GCD11119.1"/>
    </source>
</evidence>
<sequence>MDKEHLKDSKNIAYANLSQGETEKLKELERTFNNEFQCDYYLMVMKDHSIKS</sequence>
<evidence type="ECO:0000313" key="2">
    <source>
        <dbReference type="Proteomes" id="UP000287872"/>
    </source>
</evidence>
<gene>
    <name evidence="1" type="ORF">Ctaglu_27420</name>
</gene>